<accession>A0A6J5NJ79</accession>
<name>A0A6J5NJ79_9CAUD</name>
<reference evidence="1" key="1">
    <citation type="submission" date="2020-04" db="EMBL/GenBank/DDBJ databases">
        <authorList>
            <person name="Chiriac C."/>
            <person name="Salcher M."/>
            <person name="Ghai R."/>
            <person name="Kavagutti S V."/>
        </authorList>
    </citation>
    <scope>NUCLEOTIDE SEQUENCE</scope>
</reference>
<organism evidence="1">
    <name type="scientific">uncultured Caudovirales phage</name>
    <dbReference type="NCBI Taxonomy" id="2100421"/>
    <lineage>
        <taxon>Viruses</taxon>
        <taxon>Duplodnaviria</taxon>
        <taxon>Heunggongvirae</taxon>
        <taxon>Uroviricota</taxon>
        <taxon>Caudoviricetes</taxon>
        <taxon>Peduoviridae</taxon>
        <taxon>Maltschvirus</taxon>
        <taxon>Maltschvirus maltsch</taxon>
    </lineage>
</organism>
<dbReference type="EMBL" id="LR796697">
    <property type="protein sequence ID" value="CAB4159880.1"/>
    <property type="molecule type" value="Genomic_DNA"/>
</dbReference>
<sequence>MKAHSTWFKRTLNPILRKIFKVEICSIFFEEKIIGYGIRKMLTKRGV</sequence>
<gene>
    <name evidence="1" type="ORF">UFOVP723_6</name>
</gene>
<protein>
    <submittedName>
        <fullName evidence="1">Uncharacterized protein</fullName>
    </submittedName>
</protein>
<evidence type="ECO:0000313" key="1">
    <source>
        <dbReference type="EMBL" id="CAB4159880.1"/>
    </source>
</evidence>
<proteinExistence type="predicted"/>